<dbReference type="Pfam" id="PF13302">
    <property type="entry name" value="Acetyltransf_3"/>
    <property type="match status" value="1"/>
</dbReference>
<gene>
    <name evidence="2" type="ORF">BDW02DRAFT_289512</name>
</gene>
<dbReference type="OrthoDB" id="4072826at2759"/>
<keyword evidence="3" id="KW-1185">Reference proteome</keyword>
<dbReference type="GO" id="GO:0016747">
    <property type="term" value="F:acyltransferase activity, transferring groups other than amino-acyl groups"/>
    <property type="evidence" value="ECO:0007669"/>
    <property type="project" value="InterPro"/>
</dbReference>
<dbReference type="InterPro" id="IPR016181">
    <property type="entry name" value="Acyl_CoA_acyltransferase"/>
</dbReference>
<dbReference type="EMBL" id="ML975288">
    <property type="protein sequence ID" value="KAF1835335.1"/>
    <property type="molecule type" value="Genomic_DNA"/>
</dbReference>
<evidence type="ECO:0000259" key="1">
    <source>
        <dbReference type="Pfam" id="PF13302"/>
    </source>
</evidence>
<proteinExistence type="predicted"/>
<dbReference type="AlphaFoldDB" id="A0A6A5KBM4"/>
<evidence type="ECO:0000313" key="2">
    <source>
        <dbReference type="EMBL" id="KAF1835335.1"/>
    </source>
</evidence>
<protein>
    <recommendedName>
        <fullName evidence="1">N-acetyltransferase domain-containing protein</fullName>
    </recommendedName>
</protein>
<sequence length="228" mass="25689">MEQTVLTPRLKLTLITTADRGSRELEWLHELRSDEKCTWWSIYGRSKTIEDTERIMKSALPTTTNNNEDKTYRIVYAVHELLSTNDTSSANEKHTPTRLIGLITVRSLDSSNLPQPTHLLPPLSLDPACLTTELGYQFLPAAWGKGYATESVKAALEACGRGLSFWAPYEKVFMRAIVNAENKASPRVMAKVGMRELGVQTWEGDGLWLAGKWRTTDSLYYFGAFVVE</sequence>
<feature type="domain" description="N-acetyltransferase" evidence="1">
    <location>
        <begin position="25"/>
        <end position="195"/>
    </location>
</feature>
<organism evidence="2 3">
    <name type="scientific">Decorospora gaudefroyi</name>
    <dbReference type="NCBI Taxonomy" id="184978"/>
    <lineage>
        <taxon>Eukaryota</taxon>
        <taxon>Fungi</taxon>
        <taxon>Dikarya</taxon>
        <taxon>Ascomycota</taxon>
        <taxon>Pezizomycotina</taxon>
        <taxon>Dothideomycetes</taxon>
        <taxon>Pleosporomycetidae</taxon>
        <taxon>Pleosporales</taxon>
        <taxon>Pleosporineae</taxon>
        <taxon>Pleosporaceae</taxon>
        <taxon>Decorospora</taxon>
    </lineage>
</organism>
<name>A0A6A5KBM4_9PLEO</name>
<dbReference type="Proteomes" id="UP000800040">
    <property type="component" value="Unassembled WGS sequence"/>
</dbReference>
<dbReference type="InterPro" id="IPR051531">
    <property type="entry name" value="N-acetyltransferase"/>
</dbReference>
<evidence type="ECO:0000313" key="3">
    <source>
        <dbReference type="Proteomes" id="UP000800040"/>
    </source>
</evidence>
<dbReference type="PANTHER" id="PTHR43792">
    <property type="entry name" value="GNAT FAMILY, PUTATIVE (AFU_ORTHOLOGUE AFUA_3G00765)-RELATED-RELATED"/>
    <property type="match status" value="1"/>
</dbReference>
<dbReference type="Gene3D" id="3.40.630.30">
    <property type="match status" value="1"/>
</dbReference>
<dbReference type="PANTHER" id="PTHR43792:SF1">
    <property type="entry name" value="N-ACETYLTRANSFERASE DOMAIN-CONTAINING PROTEIN"/>
    <property type="match status" value="1"/>
</dbReference>
<accession>A0A6A5KBM4</accession>
<dbReference type="SUPFAM" id="SSF55729">
    <property type="entry name" value="Acyl-CoA N-acyltransferases (Nat)"/>
    <property type="match status" value="1"/>
</dbReference>
<reference evidence="2" key="1">
    <citation type="submission" date="2020-01" db="EMBL/GenBank/DDBJ databases">
        <authorList>
            <consortium name="DOE Joint Genome Institute"/>
            <person name="Haridas S."/>
            <person name="Albert R."/>
            <person name="Binder M."/>
            <person name="Bloem J."/>
            <person name="Labutti K."/>
            <person name="Salamov A."/>
            <person name="Andreopoulos B."/>
            <person name="Baker S.E."/>
            <person name="Barry K."/>
            <person name="Bills G."/>
            <person name="Bluhm B.H."/>
            <person name="Cannon C."/>
            <person name="Castanera R."/>
            <person name="Culley D.E."/>
            <person name="Daum C."/>
            <person name="Ezra D."/>
            <person name="Gonzalez J.B."/>
            <person name="Henrissat B."/>
            <person name="Kuo A."/>
            <person name="Liang C."/>
            <person name="Lipzen A."/>
            <person name="Lutzoni F."/>
            <person name="Magnuson J."/>
            <person name="Mondo S."/>
            <person name="Nolan M."/>
            <person name="Ohm R."/>
            <person name="Pangilinan J."/>
            <person name="Park H.-J."/>
            <person name="Ramirez L."/>
            <person name="Alfaro M."/>
            <person name="Sun H."/>
            <person name="Tritt A."/>
            <person name="Yoshinaga Y."/>
            <person name="Zwiers L.-H."/>
            <person name="Turgeon B.G."/>
            <person name="Goodwin S.B."/>
            <person name="Spatafora J.W."/>
            <person name="Crous P.W."/>
            <person name="Grigoriev I.V."/>
        </authorList>
    </citation>
    <scope>NUCLEOTIDE SEQUENCE</scope>
    <source>
        <strain evidence="2">P77</strain>
    </source>
</reference>
<dbReference type="InterPro" id="IPR000182">
    <property type="entry name" value="GNAT_dom"/>
</dbReference>